<gene>
    <name evidence="4" type="ORF">QYS49_07900</name>
</gene>
<keyword evidence="1 2" id="KW-0597">Phosphoprotein</keyword>
<evidence type="ECO:0000313" key="4">
    <source>
        <dbReference type="EMBL" id="WKK77124.1"/>
    </source>
</evidence>
<keyword evidence="5" id="KW-1185">Reference proteome</keyword>
<evidence type="ECO:0000313" key="5">
    <source>
        <dbReference type="Proteomes" id="UP001230496"/>
    </source>
</evidence>
<evidence type="ECO:0000259" key="3">
    <source>
        <dbReference type="PROSITE" id="PS50110"/>
    </source>
</evidence>
<organism evidence="4 5">
    <name type="scientific">Marivirga salinarum</name>
    <dbReference type="NCBI Taxonomy" id="3059078"/>
    <lineage>
        <taxon>Bacteria</taxon>
        <taxon>Pseudomonadati</taxon>
        <taxon>Bacteroidota</taxon>
        <taxon>Cytophagia</taxon>
        <taxon>Cytophagales</taxon>
        <taxon>Marivirgaceae</taxon>
        <taxon>Marivirga</taxon>
    </lineage>
</organism>
<dbReference type="Gene3D" id="3.40.50.2300">
    <property type="match status" value="1"/>
</dbReference>
<dbReference type="EMBL" id="CP129971">
    <property type="protein sequence ID" value="WKK77124.1"/>
    <property type="molecule type" value="Genomic_DNA"/>
</dbReference>
<dbReference type="Proteomes" id="UP001230496">
    <property type="component" value="Chromosome"/>
</dbReference>
<dbReference type="KEGG" id="msaa:QYS49_07900"/>
<evidence type="ECO:0000256" key="2">
    <source>
        <dbReference type="PROSITE-ProRule" id="PRU00169"/>
    </source>
</evidence>
<dbReference type="InterPro" id="IPR050595">
    <property type="entry name" value="Bact_response_regulator"/>
</dbReference>
<dbReference type="InterPro" id="IPR011006">
    <property type="entry name" value="CheY-like_superfamily"/>
</dbReference>
<dbReference type="PANTHER" id="PTHR44591">
    <property type="entry name" value="STRESS RESPONSE REGULATOR PROTEIN 1"/>
    <property type="match status" value="1"/>
</dbReference>
<name>A0AA49GH93_9BACT</name>
<dbReference type="SUPFAM" id="SSF52172">
    <property type="entry name" value="CheY-like"/>
    <property type="match status" value="1"/>
</dbReference>
<dbReference type="InterPro" id="IPR001789">
    <property type="entry name" value="Sig_transdc_resp-reg_receiver"/>
</dbReference>
<dbReference type="PANTHER" id="PTHR44591:SF3">
    <property type="entry name" value="RESPONSE REGULATORY DOMAIN-CONTAINING PROTEIN"/>
    <property type="match status" value="1"/>
</dbReference>
<dbReference type="PROSITE" id="PS50110">
    <property type="entry name" value="RESPONSE_REGULATORY"/>
    <property type="match status" value="1"/>
</dbReference>
<dbReference type="AlphaFoldDB" id="A0AA49GH93"/>
<sequence length="119" mass="13899">MFLIIDDSETDRLITRLLLEDSYSNHKIVELEGAQEGIAWLKRNVQSEKTCILLDIKMPEINGFEFLDLYDKLSDTVKHNTTIYMISSSLDPNDIKRANEHYYVKNLLEKPLNPDNIRL</sequence>
<proteinExistence type="predicted"/>
<evidence type="ECO:0000256" key="1">
    <source>
        <dbReference type="ARBA" id="ARBA00022553"/>
    </source>
</evidence>
<feature type="domain" description="Response regulatory" evidence="3">
    <location>
        <begin position="1"/>
        <end position="119"/>
    </location>
</feature>
<feature type="modified residue" description="4-aspartylphosphate" evidence="2">
    <location>
        <position position="55"/>
    </location>
</feature>
<protein>
    <submittedName>
        <fullName evidence="4">Response regulator</fullName>
    </submittedName>
</protein>
<dbReference type="Pfam" id="PF00072">
    <property type="entry name" value="Response_reg"/>
    <property type="match status" value="1"/>
</dbReference>
<accession>A0AA49GH93</accession>
<reference evidence="4 5" key="1">
    <citation type="submission" date="2023-08" db="EMBL/GenBank/DDBJ databases">
        <title>Comparative genomics and taxonomic characterization of three novel marine species of genus Marivirga.</title>
        <authorList>
            <person name="Muhammad N."/>
            <person name="Kim S.-G."/>
        </authorList>
    </citation>
    <scope>NUCLEOTIDE SEQUENCE [LARGE SCALE GENOMIC DNA]</scope>
    <source>
        <strain evidence="4 5">BDSF4-3</strain>
    </source>
</reference>
<dbReference type="RefSeq" id="WP_308349862.1">
    <property type="nucleotide sequence ID" value="NZ_CP129971.1"/>
</dbReference>
<dbReference type="GO" id="GO:0000160">
    <property type="term" value="P:phosphorelay signal transduction system"/>
    <property type="evidence" value="ECO:0007669"/>
    <property type="project" value="InterPro"/>
</dbReference>